<dbReference type="PANTHER" id="PTHR45911">
    <property type="entry name" value="C2 DOMAIN-CONTAINING PROTEIN"/>
    <property type="match status" value="1"/>
</dbReference>
<feature type="region of interest" description="Disordered" evidence="8">
    <location>
        <begin position="43"/>
        <end position="66"/>
    </location>
</feature>
<dbReference type="PROSITE" id="PS50004">
    <property type="entry name" value="C2"/>
    <property type="match status" value="3"/>
</dbReference>
<feature type="domain" description="C2" evidence="10">
    <location>
        <begin position="498"/>
        <end position="612"/>
    </location>
</feature>
<sequence length="919" mass="105320">MVKHVRYHWSVEKDIGNGRRHLAKKLSKSTSDLATQAVAAHEDEMYGDDSASTASNTPTHRDRGLRRRGFQLSGVWASLKKFAPQRLTRARSKEQKKALADKRRLADTRRALSTSHPDVSRANSTDYAGDSSEPEASRSATPSLSPSPKRTARAGHHMAAKCHGDGGDGPFTNPKAKSDLCSALTKADSLEMSILRNRHMALRQHAFFEVSIHLREGRQLVARDSCGTSDPYVKFKVGGRLVYKSKTINKSLNPEWDERFTLPIEDVFEPIHVKVFDYDWGLQDDFMGSAYLDLTSVEPHRPSDVMLTLSDPGKNDNMGQLHLLIHLIPRTQEEKEQYFHRNVRLADASRKLKSQIWSSVVTIVLVEAKDLITLAENCNANPYAKFRLANEKYKSKTVLKTVNPQWLEQFDLHMFDDQSNVLEIVICDARSKDEVMGKCNIDLSALEKEKTHRICQDLDDNNGSIFLLLTVSGTTSAETISDLTSFEPNPREKELLLSKYSIWRTFNNLKDVGHLTIKVFKAQGLASADIGGKSDPFCVLELVNARLQTQTEYKTLSPEWQKIFTFNVKDIHSVLEVTVYDEDRDHKVEFLGKVAIPLLKVRNPLKQNSDFHSFIYFYSFILHPSSFILQIRNGERRWYVLKDKKLRSRVKGQILLEMQVHYNALRASIRTFNPKEEKYMQPDQKFKRQVFIQNVMRIKYFIMLSVDVAKYVQSCFEWESRLRSIAALIIFVLTVYNFELYMTPICLLLLFVRNFIILSIAGTRAYGDSEDDDASDDDDMDDEDKDGKEEKKSLKERLHAIQEVTQSVQNVLGYIASIAESVKNTFNFTEPFLSWLAIFSLMLAAYFLYHVPLRWLILAWGINKFTRKLRAPHSIPNNELLDFLSRVPDDELLLDIREFRPAGNSAELERNRAKKKKVS</sequence>
<proteinExistence type="predicted"/>
<dbReference type="FunFam" id="2.60.40.150:FF:000167">
    <property type="entry name" value="Multiple C2 domains, transmembrane 2a"/>
    <property type="match status" value="1"/>
</dbReference>
<dbReference type="CDD" id="cd08376">
    <property type="entry name" value="C2B_MCTP_PRT"/>
    <property type="match status" value="1"/>
</dbReference>
<evidence type="ECO:0000256" key="2">
    <source>
        <dbReference type="ARBA" id="ARBA00022692"/>
    </source>
</evidence>
<keyword evidence="2 9" id="KW-0812">Transmembrane</keyword>
<evidence type="ECO:0000256" key="6">
    <source>
        <dbReference type="ARBA" id="ARBA00022989"/>
    </source>
</evidence>
<evidence type="ECO:0000256" key="8">
    <source>
        <dbReference type="SAM" id="MobiDB-lite"/>
    </source>
</evidence>
<keyword evidence="7 9" id="KW-0472">Membrane</keyword>
<feature type="compositionally biased region" description="Polar residues" evidence="8">
    <location>
        <begin position="111"/>
        <end position="126"/>
    </location>
</feature>
<dbReference type="Pfam" id="PF08372">
    <property type="entry name" value="PRT_C"/>
    <property type="match status" value="1"/>
</dbReference>
<dbReference type="eggNOG" id="KOG1030">
    <property type="taxonomic scope" value="Eukaryota"/>
</dbReference>
<feature type="domain" description="C2" evidence="10">
    <location>
        <begin position="341"/>
        <end position="456"/>
    </location>
</feature>
<dbReference type="OMA" id="DCGPTLE"/>
<dbReference type="InterPro" id="IPR000008">
    <property type="entry name" value="C2_dom"/>
</dbReference>
<dbReference type="AlphaFoldDB" id="T1JFU4"/>
<dbReference type="CDD" id="cd08377">
    <property type="entry name" value="C2C_MCTP_PRT"/>
    <property type="match status" value="1"/>
</dbReference>
<dbReference type="InterPro" id="IPR035892">
    <property type="entry name" value="C2_domain_sf"/>
</dbReference>
<evidence type="ECO:0000256" key="3">
    <source>
        <dbReference type="ARBA" id="ARBA00022723"/>
    </source>
</evidence>
<comment type="subcellular location">
    <subcellularLocation>
        <location evidence="1">Membrane</location>
        <topology evidence="1">Multi-pass membrane protein</topology>
    </subcellularLocation>
</comment>
<dbReference type="PRINTS" id="PR00360">
    <property type="entry name" value="C2DOMAIN"/>
</dbReference>
<feature type="compositionally biased region" description="Basic residues" evidence="8">
    <location>
        <begin position="150"/>
        <end position="160"/>
    </location>
</feature>
<evidence type="ECO:0000313" key="12">
    <source>
        <dbReference type="Proteomes" id="UP000014500"/>
    </source>
</evidence>
<dbReference type="GO" id="GO:0030672">
    <property type="term" value="C:synaptic vesicle membrane"/>
    <property type="evidence" value="ECO:0007669"/>
    <property type="project" value="TreeGrafter"/>
</dbReference>
<dbReference type="Gene3D" id="2.60.40.150">
    <property type="entry name" value="C2 domain"/>
    <property type="match status" value="3"/>
</dbReference>
<feature type="compositionally biased region" description="Polar residues" evidence="8">
    <location>
        <begin position="138"/>
        <end position="148"/>
    </location>
</feature>
<organism evidence="11 12">
    <name type="scientific">Strigamia maritima</name>
    <name type="common">European centipede</name>
    <name type="synonym">Geophilus maritimus</name>
    <dbReference type="NCBI Taxonomy" id="126957"/>
    <lineage>
        <taxon>Eukaryota</taxon>
        <taxon>Metazoa</taxon>
        <taxon>Ecdysozoa</taxon>
        <taxon>Arthropoda</taxon>
        <taxon>Myriapoda</taxon>
        <taxon>Chilopoda</taxon>
        <taxon>Pleurostigmophora</taxon>
        <taxon>Geophilomorpha</taxon>
        <taxon>Linotaeniidae</taxon>
        <taxon>Strigamia</taxon>
    </lineage>
</organism>
<dbReference type="EMBL" id="JH432185">
    <property type="status" value="NOT_ANNOTATED_CDS"/>
    <property type="molecule type" value="Genomic_DNA"/>
</dbReference>
<feature type="domain" description="C2" evidence="10">
    <location>
        <begin position="186"/>
        <end position="307"/>
    </location>
</feature>
<keyword evidence="4" id="KW-0677">Repeat</keyword>
<keyword evidence="3" id="KW-0479">Metal-binding</keyword>
<keyword evidence="5" id="KW-0106">Calcium</keyword>
<feature type="region of interest" description="Disordered" evidence="8">
    <location>
        <begin position="85"/>
        <end position="171"/>
    </location>
</feature>
<evidence type="ECO:0000256" key="7">
    <source>
        <dbReference type="ARBA" id="ARBA00023136"/>
    </source>
</evidence>
<dbReference type="PANTHER" id="PTHR45911:SF4">
    <property type="entry name" value="MULTIPLE C2 AND TRANSMEMBRANE DOMAIN-CONTAINING PROTEIN"/>
    <property type="match status" value="1"/>
</dbReference>
<feature type="compositionally biased region" description="Basic and acidic residues" evidence="8">
    <location>
        <begin position="91"/>
        <end position="110"/>
    </location>
</feature>
<evidence type="ECO:0000256" key="9">
    <source>
        <dbReference type="SAM" id="Phobius"/>
    </source>
</evidence>
<dbReference type="EnsemblMetazoa" id="SMAR012709-RA">
    <property type="protein sequence ID" value="SMAR012709-PA"/>
    <property type="gene ID" value="SMAR012709"/>
</dbReference>
<feature type="transmembrane region" description="Helical" evidence="9">
    <location>
        <begin position="832"/>
        <end position="849"/>
    </location>
</feature>
<evidence type="ECO:0000259" key="10">
    <source>
        <dbReference type="PROSITE" id="PS50004"/>
    </source>
</evidence>
<evidence type="ECO:0000256" key="4">
    <source>
        <dbReference type="ARBA" id="ARBA00022737"/>
    </source>
</evidence>
<feature type="region of interest" description="Disordered" evidence="8">
    <location>
        <begin position="766"/>
        <end position="789"/>
    </location>
</feature>
<evidence type="ECO:0000256" key="5">
    <source>
        <dbReference type="ARBA" id="ARBA00022837"/>
    </source>
</evidence>
<protein>
    <recommendedName>
        <fullName evidence="10">C2 domain-containing protein</fullName>
    </recommendedName>
</protein>
<keyword evidence="12" id="KW-1185">Reference proteome</keyword>
<dbReference type="SMART" id="SM00239">
    <property type="entry name" value="C2"/>
    <property type="match status" value="3"/>
</dbReference>
<dbReference type="CDD" id="cd04042">
    <property type="entry name" value="C2A_MCTP_PRT"/>
    <property type="match status" value="1"/>
</dbReference>
<keyword evidence="6 9" id="KW-1133">Transmembrane helix</keyword>
<dbReference type="InterPro" id="IPR013583">
    <property type="entry name" value="MCTP_C"/>
</dbReference>
<dbReference type="Proteomes" id="UP000014500">
    <property type="component" value="Unassembled WGS sequence"/>
</dbReference>
<dbReference type="SUPFAM" id="SSF49562">
    <property type="entry name" value="C2 domain (Calcium/lipid-binding domain, CaLB)"/>
    <property type="match status" value="3"/>
</dbReference>
<evidence type="ECO:0000256" key="1">
    <source>
        <dbReference type="ARBA" id="ARBA00004141"/>
    </source>
</evidence>
<dbReference type="STRING" id="126957.T1JFU4"/>
<accession>T1JFU4</accession>
<dbReference type="GO" id="GO:0046928">
    <property type="term" value="P:regulation of neurotransmitter secretion"/>
    <property type="evidence" value="ECO:0007669"/>
    <property type="project" value="TreeGrafter"/>
</dbReference>
<feature type="compositionally biased region" description="Acidic residues" evidence="8">
    <location>
        <begin position="768"/>
        <end position="784"/>
    </location>
</feature>
<reference evidence="12" key="1">
    <citation type="submission" date="2011-05" db="EMBL/GenBank/DDBJ databases">
        <authorList>
            <person name="Richards S.R."/>
            <person name="Qu J."/>
            <person name="Jiang H."/>
            <person name="Jhangiani S.N."/>
            <person name="Agravi P."/>
            <person name="Goodspeed R."/>
            <person name="Gross S."/>
            <person name="Mandapat C."/>
            <person name="Jackson L."/>
            <person name="Mathew T."/>
            <person name="Pu L."/>
            <person name="Thornton R."/>
            <person name="Saada N."/>
            <person name="Wilczek-Boney K.B."/>
            <person name="Lee S."/>
            <person name="Kovar C."/>
            <person name="Wu Y."/>
            <person name="Scherer S.E."/>
            <person name="Worley K.C."/>
            <person name="Muzny D.M."/>
            <person name="Gibbs R."/>
        </authorList>
    </citation>
    <scope>NUCLEOTIDE SEQUENCE</scope>
    <source>
        <strain evidence="12">Brora</strain>
    </source>
</reference>
<dbReference type="Pfam" id="PF00168">
    <property type="entry name" value="C2"/>
    <property type="match status" value="3"/>
</dbReference>
<dbReference type="PhylomeDB" id="T1JFU4"/>
<evidence type="ECO:0000313" key="11">
    <source>
        <dbReference type="EnsemblMetazoa" id="SMAR012709-PA"/>
    </source>
</evidence>
<dbReference type="HOGENOM" id="CLU_011170_2_0_1"/>
<reference evidence="11" key="2">
    <citation type="submission" date="2015-02" db="UniProtKB">
        <authorList>
            <consortium name="EnsemblMetazoa"/>
        </authorList>
    </citation>
    <scope>IDENTIFICATION</scope>
</reference>
<dbReference type="FunFam" id="2.60.40.150:FF:000050">
    <property type="entry name" value="Multiple C2 and transmembrane domain containing 1"/>
    <property type="match status" value="1"/>
</dbReference>
<dbReference type="GO" id="GO:0005509">
    <property type="term" value="F:calcium ion binding"/>
    <property type="evidence" value="ECO:0007669"/>
    <property type="project" value="TreeGrafter"/>
</dbReference>
<name>T1JFU4_STRMM</name>